<dbReference type="PRINTS" id="PR00032">
    <property type="entry name" value="HTHARAC"/>
</dbReference>
<dbReference type="PROSITE" id="PS01124">
    <property type="entry name" value="HTH_ARAC_FAMILY_2"/>
    <property type="match status" value="1"/>
</dbReference>
<organism evidence="5 6">
    <name type="scientific">Saccharopolyspora terrae</name>
    <dbReference type="NCBI Taxonomy" id="2530384"/>
    <lineage>
        <taxon>Bacteria</taxon>
        <taxon>Bacillati</taxon>
        <taxon>Actinomycetota</taxon>
        <taxon>Actinomycetes</taxon>
        <taxon>Pseudonocardiales</taxon>
        <taxon>Pseudonocardiaceae</taxon>
        <taxon>Saccharopolyspora</taxon>
    </lineage>
</organism>
<dbReference type="InterPro" id="IPR018060">
    <property type="entry name" value="HTH_AraC"/>
</dbReference>
<dbReference type="OrthoDB" id="9799345at2"/>
<proteinExistence type="predicted"/>
<sequence length="329" mass="35811">MPNRTTFSVESARATVTRDPEVFAQQASSAFVPLHIERSGRSSFWAQLRSARAGGVTISEVRAEPHRVVRRADARAKSGGYKLSLLVSGRCLLAQDGREAVLGPGDLALYETSRPYVLELDRAFSMVVLMIPPGSAGFPAERADGLTAVSLGGERGVVDLARPFLTSLPEHLEEFCGAPGHRLACSTVELVAALIDERAGCDPDPRARLAERCKAYIEENLPCRDLGPATVAAAHHVSTRHLHALFHAQGLSVASWIRKRRLERCRRDLTDPMQIGSTVSAVAARWGFADIAHFSRAFRAEYGIAPSTLRAQALGPRGTRQSWQQPDSR</sequence>
<keyword evidence="6" id="KW-1185">Reference proteome</keyword>
<dbReference type="SUPFAM" id="SSF46689">
    <property type="entry name" value="Homeodomain-like"/>
    <property type="match status" value="1"/>
</dbReference>
<evidence type="ECO:0000313" key="5">
    <source>
        <dbReference type="EMBL" id="TDD00470.1"/>
    </source>
</evidence>
<gene>
    <name evidence="5" type="ORF">E1181_27410</name>
</gene>
<keyword evidence="1" id="KW-0805">Transcription regulation</keyword>
<feature type="domain" description="HTH araC/xylS-type" evidence="4">
    <location>
        <begin position="211"/>
        <end position="312"/>
    </location>
</feature>
<dbReference type="InterPro" id="IPR050204">
    <property type="entry name" value="AraC_XylS_family_regulators"/>
</dbReference>
<evidence type="ECO:0000259" key="4">
    <source>
        <dbReference type="PROSITE" id="PS01124"/>
    </source>
</evidence>
<evidence type="ECO:0000256" key="3">
    <source>
        <dbReference type="ARBA" id="ARBA00023163"/>
    </source>
</evidence>
<dbReference type="Proteomes" id="UP000295674">
    <property type="component" value="Unassembled WGS sequence"/>
</dbReference>
<dbReference type="SMART" id="SM00342">
    <property type="entry name" value="HTH_ARAC"/>
    <property type="match status" value="1"/>
</dbReference>
<dbReference type="PANTHER" id="PTHR46796:SF6">
    <property type="entry name" value="ARAC SUBFAMILY"/>
    <property type="match status" value="1"/>
</dbReference>
<keyword evidence="3" id="KW-0804">Transcription</keyword>
<dbReference type="GO" id="GO:0043565">
    <property type="term" value="F:sequence-specific DNA binding"/>
    <property type="evidence" value="ECO:0007669"/>
    <property type="project" value="InterPro"/>
</dbReference>
<dbReference type="InterPro" id="IPR009057">
    <property type="entry name" value="Homeodomain-like_sf"/>
</dbReference>
<dbReference type="InterPro" id="IPR020449">
    <property type="entry name" value="Tscrpt_reg_AraC-type_HTH"/>
</dbReference>
<dbReference type="Gene3D" id="1.10.10.60">
    <property type="entry name" value="Homeodomain-like"/>
    <property type="match status" value="1"/>
</dbReference>
<dbReference type="PANTHER" id="PTHR46796">
    <property type="entry name" value="HTH-TYPE TRANSCRIPTIONAL ACTIVATOR RHAS-RELATED"/>
    <property type="match status" value="1"/>
</dbReference>
<keyword evidence="2" id="KW-0238">DNA-binding</keyword>
<reference evidence="5 6" key="1">
    <citation type="submission" date="2019-03" db="EMBL/GenBank/DDBJ databases">
        <title>Draft genome sequences of novel Actinobacteria.</title>
        <authorList>
            <person name="Sahin N."/>
            <person name="Ay H."/>
            <person name="Saygin H."/>
        </authorList>
    </citation>
    <scope>NUCLEOTIDE SEQUENCE [LARGE SCALE GENOMIC DNA]</scope>
    <source>
        <strain evidence="5 6">16K309</strain>
    </source>
</reference>
<evidence type="ECO:0000256" key="1">
    <source>
        <dbReference type="ARBA" id="ARBA00023015"/>
    </source>
</evidence>
<dbReference type="Pfam" id="PF14525">
    <property type="entry name" value="AraC_binding_2"/>
    <property type="match status" value="1"/>
</dbReference>
<dbReference type="GO" id="GO:0003700">
    <property type="term" value="F:DNA-binding transcription factor activity"/>
    <property type="evidence" value="ECO:0007669"/>
    <property type="project" value="InterPro"/>
</dbReference>
<accession>A0A4R4VKN3</accession>
<dbReference type="AlphaFoldDB" id="A0A4R4VKN3"/>
<dbReference type="InterPro" id="IPR035418">
    <property type="entry name" value="AraC-bd_2"/>
</dbReference>
<dbReference type="EMBL" id="SMKS01000077">
    <property type="protein sequence ID" value="TDD00470.1"/>
    <property type="molecule type" value="Genomic_DNA"/>
</dbReference>
<evidence type="ECO:0000256" key="2">
    <source>
        <dbReference type="ARBA" id="ARBA00023125"/>
    </source>
</evidence>
<comment type="caution">
    <text evidence="5">The sequence shown here is derived from an EMBL/GenBank/DDBJ whole genome shotgun (WGS) entry which is preliminary data.</text>
</comment>
<dbReference type="RefSeq" id="WP_132679180.1">
    <property type="nucleotide sequence ID" value="NZ_SMKS01000077.1"/>
</dbReference>
<dbReference type="Pfam" id="PF12833">
    <property type="entry name" value="HTH_18"/>
    <property type="match status" value="1"/>
</dbReference>
<protein>
    <submittedName>
        <fullName evidence="5">Helix-turn-helix domain-containing protein</fullName>
    </submittedName>
</protein>
<evidence type="ECO:0000313" key="6">
    <source>
        <dbReference type="Proteomes" id="UP000295674"/>
    </source>
</evidence>
<name>A0A4R4VKN3_9PSEU</name>